<dbReference type="Pfam" id="PF13174">
    <property type="entry name" value="TPR_6"/>
    <property type="match status" value="1"/>
</dbReference>
<gene>
    <name evidence="5" type="ORF">SAMN04488516_10831</name>
</gene>
<reference evidence="5 6" key="1">
    <citation type="submission" date="2016-10" db="EMBL/GenBank/DDBJ databases">
        <authorList>
            <person name="de Groot N.N."/>
        </authorList>
    </citation>
    <scope>NUCLEOTIDE SEQUENCE [LARGE SCALE GENOMIC DNA]</scope>
    <source>
        <strain evidence="5 6">DSM 15269</strain>
    </source>
</reference>
<evidence type="ECO:0000259" key="4">
    <source>
        <dbReference type="SMART" id="SM00646"/>
    </source>
</evidence>
<proteinExistence type="predicted"/>
<dbReference type="Proteomes" id="UP000199602">
    <property type="component" value="Unassembled WGS sequence"/>
</dbReference>
<evidence type="ECO:0000313" key="5">
    <source>
        <dbReference type="EMBL" id="SDN82948.1"/>
    </source>
</evidence>
<dbReference type="Pfam" id="PF11741">
    <property type="entry name" value="AMIN"/>
    <property type="match status" value="1"/>
</dbReference>
<dbReference type="AlphaFoldDB" id="A0A1H0EKK5"/>
<dbReference type="EMBL" id="FNIN01000008">
    <property type="protein sequence ID" value="SDN82948.1"/>
    <property type="molecule type" value="Genomic_DNA"/>
</dbReference>
<keyword evidence="3" id="KW-0378">Hydrolase</keyword>
<dbReference type="SMART" id="SM00646">
    <property type="entry name" value="Ami_3"/>
    <property type="match status" value="1"/>
</dbReference>
<sequence>MDIIKRRFFIITLIIFSLVISANYSIASLSTSYTKAVRSFIRLQKNYRKAKYRDNWLKLKRKFLKIYKANPRGKTAPKSLYYIGRVYEELGKRSRLTSDFIKSIDYYRRLILHFPKHSWADDAQFHIANIYYKYLKDTKQAYIEFLKVSYNYPKGDMKYKAEKILKKMDEKNLKKIKKIKISSSPIISNKKITSKNKTTRLTNIRHWSSDEYTRVVLDIEDKTNYFYKLLSPDKTLQTPYRLFIDLENTTLSPKIPKETTIADGILKKVRVAQHTNKEARVVLDIESLKDYRLFSLTSPFRVVIDIYGEPKKTVSSPTQVHISKKLRKQIASQNLIEQLGLKVKTIMLDAGHGGKDPGAISHGIREKDINLKMVKILGKMLAAKGFKVLYTRTRDVFIPLEERTALANSQKADLFISIHCNAHRNPKVRGLEIYYLNLTRSKDALRVAARENAVSEKSISDLQLILTELMLNSKISESRDLAKIVKKKCLYRAKKYYPSLRDHGVKEAPFYVLMGAKMPAILIELGYITNWHDRKKLTSTKYLQEVAKGIAEGILRYKKDVENVAKFNDSYKG</sequence>
<comment type="catalytic activity">
    <reaction evidence="1">
        <text>Hydrolyzes the link between N-acetylmuramoyl residues and L-amino acid residues in certain cell-wall glycopeptides.</text>
        <dbReference type="EC" id="3.5.1.28"/>
    </reaction>
</comment>
<dbReference type="STRING" id="206665.SAMN04488516_10831"/>
<dbReference type="PANTHER" id="PTHR30404">
    <property type="entry name" value="N-ACETYLMURAMOYL-L-ALANINE AMIDASE"/>
    <property type="match status" value="1"/>
</dbReference>
<dbReference type="EC" id="3.5.1.28" evidence="2"/>
<dbReference type="OrthoDB" id="9806267at2"/>
<dbReference type="GO" id="GO:0009253">
    <property type="term" value="P:peptidoglycan catabolic process"/>
    <property type="evidence" value="ECO:0007669"/>
    <property type="project" value="InterPro"/>
</dbReference>
<name>A0A1H0EKK5_9BACT</name>
<dbReference type="InterPro" id="IPR050695">
    <property type="entry name" value="N-acetylmuramoyl_amidase_3"/>
</dbReference>
<dbReference type="InterPro" id="IPR021731">
    <property type="entry name" value="AMIN_dom"/>
</dbReference>
<dbReference type="Gene3D" id="1.25.40.10">
    <property type="entry name" value="Tetratricopeptide repeat domain"/>
    <property type="match status" value="1"/>
</dbReference>
<evidence type="ECO:0000313" key="6">
    <source>
        <dbReference type="Proteomes" id="UP000199602"/>
    </source>
</evidence>
<dbReference type="Pfam" id="PF01520">
    <property type="entry name" value="Amidase_3"/>
    <property type="match status" value="1"/>
</dbReference>
<evidence type="ECO:0000256" key="2">
    <source>
        <dbReference type="ARBA" id="ARBA00011901"/>
    </source>
</evidence>
<dbReference type="InterPro" id="IPR002508">
    <property type="entry name" value="MurNAc-LAA_cat"/>
</dbReference>
<dbReference type="Gene3D" id="2.60.40.3500">
    <property type="match status" value="1"/>
</dbReference>
<feature type="domain" description="MurNAc-LAA" evidence="4">
    <location>
        <begin position="404"/>
        <end position="555"/>
    </location>
</feature>
<keyword evidence="6" id="KW-1185">Reference proteome</keyword>
<dbReference type="FunFam" id="3.40.630.40:FF:000005">
    <property type="entry name" value="N-acetylmuramoyl-L-alanine amidase (AmiA)"/>
    <property type="match status" value="1"/>
</dbReference>
<dbReference type="RefSeq" id="WP_092065644.1">
    <property type="nucleotide sequence ID" value="NZ_FNIN01000008.1"/>
</dbReference>
<dbReference type="GO" id="GO:0008745">
    <property type="term" value="F:N-acetylmuramoyl-L-alanine amidase activity"/>
    <property type="evidence" value="ECO:0007669"/>
    <property type="project" value="UniProtKB-EC"/>
</dbReference>
<organism evidence="5 6">
    <name type="scientific">Desulfonauticus submarinus</name>
    <dbReference type="NCBI Taxonomy" id="206665"/>
    <lineage>
        <taxon>Bacteria</taxon>
        <taxon>Pseudomonadati</taxon>
        <taxon>Thermodesulfobacteriota</taxon>
        <taxon>Desulfovibrionia</taxon>
        <taxon>Desulfovibrionales</taxon>
        <taxon>Desulfonauticaceae</taxon>
        <taxon>Desulfonauticus</taxon>
    </lineage>
</organism>
<dbReference type="PANTHER" id="PTHR30404:SF0">
    <property type="entry name" value="N-ACETYLMURAMOYL-L-ALANINE AMIDASE AMIC"/>
    <property type="match status" value="1"/>
</dbReference>
<dbReference type="CDD" id="cd02696">
    <property type="entry name" value="MurNAc-LAA"/>
    <property type="match status" value="1"/>
</dbReference>
<dbReference type="GO" id="GO:0030288">
    <property type="term" value="C:outer membrane-bounded periplasmic space"/>
    <property type="evidence" value="ECO:0007669"/>
    <property type="project" value="TreeGrafter"/>
</dbReference>
<protein>
    <recommendedName>
        <fullName evidence="2">N-acetylmuramoyl-L-alanine amidase</fullName>
        <ecNumber evidence="2">3.5.1.28</ecNumber>
    </recommendedName>
</protein>
<dbReference type="InterPro" id="IPR019734">
    <property type="entry name" value="TPR_rpt"/>
</dbReference>
<accession>A0A1H0EKK5</accession>
<dbReference type="Gene3D" id="3.40.630.40">
    <property type="entry name" value="Zn-dependent exopeptidases"/>
    <property type="match status" value="1"/>
</dbReference>
<dbReference type="SUPFAM" id="SSF53187">
    <property type="entry name" value="Zn-dependent exopeptidases"/>
    <property type="match status" value="1"/>
</dbReference>
<evidence type="ECO:0000256" key="1">
    <source>
        <dbReference type="ARBA" id="ARBA00001561"/>
    </source>
</evidence>
<dbReference type="InterPro" id="IPR011990">
    <property type="entry name" value="TPR-like_helical_dom_sf"/>
</dbReference>
<evidence type="ECO:0000256" key="3">
    <source>
        <dbReference type="ARBA" id="ARBA00022801"/>
    </source>
</evidence>